<feature type="domain" description="Heparan-alpha-glucosaminide N-acetyltransferase catalytic" evidence="2">
    <location>
        <begin position="1"/>
        <end position="226"/>
    </location>
</feature>
<feature type="transmembrane region" description="Helical" evidence="1">
    <location>
        <begin position="218"/>
        <end position="239"/>
    </location>
</feature>
<keyword evidence="3" id="KW-0808">Transferase</keyword>
<feature type="transmembrane region" description="Helical" evidence="1">
    <location>
        <begin position="38"/>
        <end position="59"/>
    </location>
</feature>
<evidence type="ECO:0000259" key="2">
    <source>
        <dbReference type="Pfam" id="PF07786"/>
    </source>
</evidence>
<dbReference type="GO" id="GO:0015019">
    <property type="term" value="F:heparan-alpha-glucosaminide N-acetyltransferase activity"/>
    <property type="evidence" value="ECO:0007669"/>
    <property type="project" value="UniProtKB-EC"/>
</dbReference>
<keyword evidence="4" id="KW-1185">Reference proteome</keyword>
<reference evidence="3 4" key="1">
    <citation type="journal article" date="2024" name="Front. Microbiol.">
        <title>Novel thermophilic genera Geochorda gen. nov. and Carboxydochorda gen. nov. from the deep terrestrial subsurface reveal the ecophysiological diversity in the class Limnochordia.</title>
        <authorList>
            <person name="Karnachuk O.V."/>
            <person name="Lukina A.P."/>
            <person name="Avakyan M.R."/>
            <person name="Kadnikov V.V."/>
            <person name="Begmatov S."/>
            <person name="Beletsky A.V."/>
            <person name="Vlasova K.G."/>
            <person name="Novikov A.A."/>
            <person name="Shcherbakova V.A."/>
            <person name="Mardanov A.V."/>
            <person name="Ravin N.V."/>
        </authorList>
    </citation>
    <scope>NUCLEOTIDE SEQUENCE [LARGE SCALE GENOMIC DNA]</scope>
    <source>
        <strain evidence="3 4">L945</strain>
    </source>
</reference>
<feature type="transmembrane region" description="Helical" evidence="1">
    <location>
        <begin position="124"/>
        <end position="142"/>
    </location>
</feature>
<name>A0ABZ1BXS7_9FIRM</name>
<evidence type="ECO:0000313" key="3">
    <source>
        <dbReference type="EMBL" id="WRP17430.1"/>
    </source>
</evidence>
<feature type="transmembrane region" description="Helical" evidence="1">
    <location>
        <begin position="7"/>
        <end position="26"/>
    </location>
</feature>
<keyword evidence="1" id="KW-1133">Transmembrane helix</keyword>
<dbReference type="RefSeq" id="WP_324716701.1">
    <property type="nucleotide sequence ID" value="NZ_CP141615.1"/>
</dbReference>
<gene>
    <name evidence="3" type="ORF">U7230_15325</name>
</gene>
<feature type="transmembrane region" description="Helical" evidence="1">
    <location>
        <begin position="96"/>
        <end position="117"/>
    </location>
</feature>
<organism evidence="3 4">
    <name type="scientific">Carboxydichorda subterranea</name>
    <dbReference type="NCBI Taxonomy" id="3109565"/>
    <lineage>
        <taxon>Bacteria</taxon>
        <taxon>Bacillati</taxon>
        <taxon>Bacillota</taxon>
        <taxon>Limnochordia</taxon>
        <taxon>Limnochordales</taxon>
        <taxon>Geochordaceae</taxon>
        <taxon>Carboxydichorda</taxon>
    </lineage>
</organism>
<sequence>MDALRGIAVAGMVAYHFMWDLNFFGLSSVDVTRGAWRVVARAGAAIFLLLVGVSLNLAASRRPSPAYERQWRARGLKLWGWALLISVVTRQALGEWFVLFGILHLIGTALLLAPLLWRWRHLSAVLGAAMIAGGQVARHIPVSGPWLVPLGLAPAGYQTVDYFPVLPWLGVVVAGLYLGQRLDLVGRWLAAHGRAPLLLVASPPVWLRPACSMGRHSLAIYLLHQPLLLAGFWICGYSIW</sequence>
<protein>
    <submittedName>
        <fullName evidence="3">Heparan-alpha-glucosaminide N-acetyltransferase</fullName>
        <ecNumber evidence="3">2.3.1.78</ecNumber>
    </submittedName>
</protein>
<dbReference type="Proteomes" id="UP001332192">
    <property type="component" value="Chromosome"/>
</dbReference>
<proteinExistence type="predicted"/>
<dbReference type="InterPro" id="IPR012429">
    <property type="entry name" value="HGSNAT_cat"/>
</dbReference>
<keyword evidence="1" id="KW-0812">Transmembrane</keyword>
<dbReference type="Pfam" id="PF07786">
    <property type="entry name" value="HGSNAT_cat"/>
    <property type="match status" value="1"/>
</dbReference>
<evidence type="ECO:0000256" key="1">
    <source>
        <dbReference type="SAM" id="Phobius"/>
    </source>
</evidence>
<keyword evidence="3" id="KW-0012">Acyltransferase</keyword>
<keyword evidence="1" id="KW-0472">Membrane</keyword>
<accession>A0ABZ1BXS7</accession>
<dbReference type="EMBL" id="CP141615">
    <property type="protein sequence ID" value="WRP17430.1"/>
    <property type="molecule type" value="Genomic_DNA"/>
</dbReference>
<feature type="transmembrane region" description="Helical" evidence="1">
    <location>
        <begin position="162"/>
        <end position="179"/>
    </location>
</feature>
<dbReference type="EC" id="2.3.1.78" evidence="3"/>
<evidence type="ECO:0000313" key="4">
    <source>
        <dbReference type="Proteomes" id="UP001332192"/>
    </source>
</evidence>